<gene>
    <name evidence="6" type="ORF">GNY86_19750</name>
</gene>
<evidence type="ECO:0000313" key="6">
    <source>
        <dbReference type="EMBL" id="MVM93770.1"/>
    </source>
</evidence>
<sequence>GLQFNNQKVEAAYRKELVYGEDYEERAQPKTLKELFSKVRFNYFRLYLHYSYFNLVSIWYLQLDILYSLVVLFPSIAAGKMTLGLITQISNVFDKVRESFQYLITSWKTIIELLSIYKRLRTFEDTLN</sequence>
<accession>A0A6I4HS55</accession>
<dbReference type="Proteomes" id="UP000439424">
    <property type="component" value="Unassembled WGS sequence"/>
</dbReference>
<feature type="transmembrane region" description="Helical" evidence="5">
    <location>
        <begin position="43"/>
        <end position="61"/>
    </location>
</feature>
<organism evidence="6 7">
    <name type="scientific">Acinetobacter baumannii</name>
    <dbReference type="NCBI Taxonomy" id="470"/>
    <lineage>
        <taxon>Bacteria</taxon>
        <taxon>Pseudomonadati</taxon>
        <taxon>Pseudomonadota</taxon>
        <taxon>Gammaproteobacteria</taxon>
        <taxon>Moraxellales</taxon>
        <taxon>Moraxellaceae</taxon>
        <taxon>Acinetobacter</taxon>
        <taxon>Acinetobacter calcoaceticus/baumannii complex</taxon>
    </lineage>
</organism>
<comment type="subcellular location">
    <subcellularLocation>
        <location evidence="1">Cell membrane</location>
        <topology evidence="1">Multi-pass membrane protein</topology>
    </subcellularLocation>
</comment>
<evidence type="ECO:0000256" key="3">
    <source>
        <dbReference type="ARBA" id="ARBA00022989"/>
    </source>
</evidence>
<dbReference type="InterPro" id="IPR036640">
    <property type="entry name" value="ABC1_TM_sf"/>
</dbReference>
<dbReference type="SUPFAM" id="SSF90123">
    <property type="entry name" value="ABC transporter transmembrane region"/>
    <property type="match status" value="1"/>
</dbReference>
<protein>
    <submittedName>
        <fullName evidence="6">Peptide transporter</fullName>
    </submittedName>
</protein>
<comment type="caution">
    <text evidence="6">The sequence shown here is derived from an EMBL/GenBank/DDBJ whole genome shotgun (WGS) entry which is preliminary data.</text>
</comment>
<dbReference type="GO" id="GO:0005886">
    <property type="term" value="C:plasma membrane"/>
    <property type="evidence" value="ECO:0007669"/>
    <property type="project" value="UniProtKB-SubCell"/>
</dbReference>
<keyword evidence="2 5" id="KW-0812">Transmembrane</keyword>
<keyword evidence="3 5" id="KW-1133">Transmembrane helix</keyword>
<dbReference type="InterPro" id="IPR009248">
    <property type="entry name" value="SbmA_BacA"/>
</dbReference>
<keyword evidence="4 5" id="KW-0472">Membrane</keyword>
<evidence type="ECO:0000256" key="4">
    <source>
        <dbReference type="ARBA" id="ARBA00023136"/>
    </source>
</evidence>
<dbReference type="GO" id="GO:0015833">
    <property type="term" value="P:peptide transport"/>
    <property type="evidence" value="ECO:0007669"/>
    <property type="project" value="InterPro"/>
</dbReference>
<dbReference type="AlphaFoldDB" id="A0A6I4HS55"/>
<dbReference type="Pfam" id="PF05992">
    <property type="entry name" value="SbmA_BacA"/>
    <property type="match status" value="1"/>
</dbReference>
<name>A0A6I4HS55_ACIBA</name>
<dbReference type="EMBL" id="WPIP01000288">
    <property type="protein sequence ID" value="MVM93770.1"/>
    <property type="molecule type" value="Genomic_DNA"/>
</dbReference>
<evidence type="ECO:0000256" key="2">
    <source>
        <dbReference type="ARBA" id="ARBA00022692"/>
    </source>
</evidence>
<feature type="transmembrane region" description="Helical" evidence="5">
    <location>
        <begin position="67"/>
        <end position="87"/>
    </location>
</feature>
<proteinExistence type="predicted"/>
<evidence type="ECO:0000256" key="1">
    <source>
        <dbReference type="ARBA" id="ARBA00004651"/>
    </source>
</evidence>
<dbReference type="GO" id="GO:0005524">
    <property type="term" value="F:ATP binding"/>
    <property type="evidence" value="ECO:0007669"/>
    <property type="project" value="InterPro"/>
</dbReference>
<evidence type="ECO:0000256" key="5">
    <source>
        <dbReference type="SAM" id="Phobius"/>
    </source>
</evidence>
<dbReference type="RefSeq" id="WP_323126448.1">
    <property type="nucleotide sequence ID" value="NZ_WPIP01000288.1"/>
</dbReference>
<evidence type="ECO:0000313" key="7">
    <source>
        <dbReference type="Proteomes" id="UP000439424"/>
    </source>
</evidence>
<reference evidence="6 7" key="1">
    <citation type="submission" date="2019-11" db="EMBL/GenBank/DDBJ databases">
        <title>Multidrug-resistant Acinetobacter baumannii moving toward extensively drug-resistant over fifteen years in South of Brazil.</title>
        <authorList>
            <person name="Fedrigo N.H."/>
            <person name="Cerdeira L."/>
            <person name="Fuga B."/>
            <person name="Marini P.V.B."/>
            <person name="Shinohara D.R."/>
            <person name="Carrara-Marroni F.E."/>
            <person name="Lincopan N."/>
            <person name="Tognim M.C.B."/>
        </authorList>
    </citation>
    <scope>NUCLEOTIDE SEQUENCE [LARGE SCALE GENOMIC DNA]</scope>
    <source>
        <strain evidence="6 7">Ac576</strain>
    </source>
</reference>
<feature type="non-terminal residue" evidence="6">
    <location>
        <position position="1"/>
    </location>
</feature>
<dbReference type="GO" id="GO:1904680">
    <property type="term" value="F:peptide transmembrane transporter activity"/>
    <property type="evidence" value="ECO:0007669"/>
    <property type="project" value="InterPro"/>
</dbReference>